<comment type="caution">
    <text evidence="3">The sequence shown here is derived from an EMBL/GenBank/DDBJ whole genome shotgun (WGS) entry which is preliminary data.</text>
</comment>
<dbReference type="InterPro" id="IPR052336">
    <property type="entry name" value="MlaD_Phospholipid_Transporter"/>
</dbReference>
<dbReference type="PANTHER" id="PTHR33371">
    <property type="entry name" value="INTERMEMBRANE PHOSPHOLIPID TRANSPORT SYSTEM BINDING PROTEIN MLAD-RELATED"/>
    <property type="match status" value="1"/>
</dbReference>
<dbReference type="AlphaFoldDB" id="A0A840V8Y6"/>
<keyword evidence="4" id="KW-1185">Reference proteome</keyword>
<proteinExistence type="predicted"/>
<keyword evidence="1" id="KW-0472">Membrane</keyword>
<evidence type="ECO:0000256" key="1">
    <source>
        <dbReference type="SAM" id="Phobius"/>
    </source>
</evidence>
<evidence type="ECO:0000259" key="2">
    <source>
        <dbReference type="Pfam" id="PF02470"/>
    </source>
</evidence>
<sequence>MSHKVNPTAIGMFVTGAIVIAALALIAVGSGKWFREEQHFILYFQGDANGLAVGSDVRIGGVSLGEVEDISIQIDPRTNQKIVPVVIAIDEKRVRRINPDHEDAFDFEEREDQERLVARGLRGRLNQESFVTGALFVELDFLPGEKGFQYEPSLRPDLVQIPTVPATIDKLLETISQSLDKIGNINFSELFDEIGSLVKTTEGKVDALDVEGINRGLLEVTEDLHKVVGNPELKTAVNDLKEAMASLKSASATLDRELDPIAGEFRETLEKANESMARIDGVAENLEDFTSNDGVAVTRINDVLKEFRRTADAWTELADFLKRHPESILSGRE</sequence>
<feature type="domain" description="Mce/MlaD" evidence="2">
    <location>
        <begin position="46"/>
        <end position="140"/>
    </location>
</feature>
<dbReference type="Pfam" id="PF02470">
    <property type="entry name" value="MlaD"/>
    <property type="match status" value="1"/>
</dbReference>
<evidence type="ECO:0000313" key="3">
    <source>
        <dbReference type="EMBL" id="MBB5352054.1"/>
    </source>
</evidence>
<evidence type="ECO:0000313" key="4">
    <source>
        <dbReference type="Proteomes" id="UP000557717"/>
    </source>
</evidence>
<gene>
    <name evidence="3" type="ORF">HNR46_002295</name>
</gene>
<reference evidence="3 4" key="1">
    <citation type="submission" date="2020-08" db="EMBL/GenBank/DDBJ databases">
        <title>Genomic Encyclopedia of Type Strains, Phase IV (KMG-IV): sequencing the most valuable type-strain genomes for metagenomic binning, comparative biology and taxonomic classification.</title>
        <authorList>
            <person name="Goeker M."/>
        </authorList>
    </citation>
    <scope>NUCLEOTIDE SEQUENCE [LARGE SCALE GENOMIC DNA]</scope>
    <source>
        <strain evidence="3 4">YC6886</strain>
    </source>
</reference>
<keyword evidence="1" id="KW-1133">Transmembrane helix</keyword>
<dbReference type="PANTHER" id="PTHR33371:SF4">
    <property type="entry name" value="INTERMEMBRANE PHOSPHOLIPID TRANSPORT SYSTEM BINDING PROTEIN MLAD"/>
    <property type="match status" value="1"/>
</dbReference>
<feature type="transmembrane region" description="Helical" evidence="1">
    <location>
        <begin position="12"/>
        <end position="34"/>
    </location>
</feature>
<dbReference type="RefSeq" id="WP_184018772.1">
    <property type="nucleotide sequence ID" value="NZ_JACHFD010000010.1"/>
</dbReference>
<organism evidence="3 4">
    <name type="scientific">Haloferula luteola</name>
    <dbReference type="NCBI Taxonomy" id="595692"/>
    <lineage>
        <taxon>Bacteria</taxon>
        <taxon>Pseudomonadati</taxon>
        <taxon>Verrucomicrobiota</taxon>
        <taxon>Verrucomicrobiia</taxon>
        <taxon>Verrucomicrobiales</taxon>
        <taxon>Verrucomicrobiaceae</taxon>
        <taxon>Haloferula</taxon>
    </lineage>
</organism>
<keyword evidence="1" id="KW-0812">Transmembrane</keyword>
<accession>A0A840V8Y6</accession>
<dbReference type="InterPro" id="IPR003399">
    <property type="entry name" value="Mce/MlaD"/>
</dbReference>
<dbReference type="Proteomes" id="UP000557717">
    <property type="component" value="Unassembled WGS sequence"/>
</dbReference>
<dbReference type="EMBL" id="JACHFD010000010">
    <property type="protein sequence ID" value="MBB5352054.1"/>
    <property type="molecule type" value="Genomic_DNA"/>
</dbReference>
<name>A0A840V8Y6_9BACT</name>
<protein>
    <submittedName>
        <fullName evidence="3">Paraquat-inducible protein B</fullName>
    </submittedName>
</protein>